<keyword evidence="1" id="KW-0472">Membrane</keyword>
<dbReference type="Proteomes" id="UP000199305">
    <property type="component" value="Unassembled WGS sequence"/>
</dbReference>
<protein>
    <recommendedName>
        <fullName evidence="4">AhpC/TSA family protein</fullName>
    </recommendedName>
</protein>
<feature type="transmembrane region" description="Helical" evidence="1">
    <location>
        <begin position="33"/>
        <end position="54"/>
    </location>
</feature>
<evidence type="ECO:0008006" key="4">
    <source>
        <dbReference type="Google" id="ProtNLM"/>
    </source>
</evidence>
<gene>
    <name evidence="2" type="ORF">SAMN05216212_1213</name>
</gene>
<evidence type="ECO:0000256" key="1">
    <source>
        <dbReference type="SAM" id="Phobius"/>
    </source>
</evidence>
<dbReference type="STRING" id="658219.SAMN05216212_1213"/>
<evidence type="ECO:0000313" key="3">
    <source>
        <dbReference type="Proteomes" id="UP000199305"/>
    </source>
</evidence>
<keyword evidence="1" id="KW-1133">Transmembrane helix</keyword>
<feature type="transmembrane region" description="Helical" evidence="1">
    <location>
        <begin position="7"/>
        <end position="27"/>
    </location>
</feature>
<dbReference type="AlphaFoldDB" id="A0A1G8XRU5"/>
<evidence type="ECO:0000313" key="2">
    <source>
        <dbReference type="EMBL" id="SDJ93213.1"/>
    </source>
</evidence>
<feature type="transmembrane region" description="Helical" evidence="1">
    <location>
        <begin position="66"/>
        <end position="82"/>
    </location>
</feature>
<keyword evidence="1" id="KW-0812">Transmembrane</keyword>
<proteinExistence type="predicted"/>
<keyword evidence="3" id="KW-1185">Reference proteome</keyword>
<feature type="transmembrane region" description="Helical" evidence="1">
    <location>
        <begin position="88"/>
        <end position="105"/>
    </location>
</feature>
<reference evidence="3" key="1">
    <citation type="submission" date="2016-10" db="EMBL/GenBank/DDBJ databases">
        <authorList>
            <person name="Varghese N."/>
            <person name="Submissions S."/>
        </authorList>
    </citation>
    <scope>NUCLEOTIDE SEQUENCE [LARGE SCALE GENOMIC DNA]</scope>
    <source>
        <strain evidence="3">CGMCC 1.10658</strain>
    </source>
</reference>
<accession>A0A1G8XRU5</accession>
<organism evidence="2 3">
    <name type="scientific">Microbulbifer yueqingensis</name>
    <dbReference type="NCBI Taxonomy" id="658219"/>
    <lineage>
        <taxon>Bacteria</taxon>
        <taxon>Pseudomonadati</taxon>
        <taxon>Pseudomonadota</taxon>
        <taxon>Gammaproteobacteria</taxon>
        <taxon>Cellvibrionales</taxon>
        <taxon>Microbulbiferaceae</taxon>
        <taxon>Microbulbifer</taxon>
    </lineage>
</organism>
<sequence length="290" mass="31821">MANFKGIFTFTAFSWLWGCGFFAFFQWALQDRLAWLALVLTSWGLPAWMLLRYLRPTVFAGDDRESPALAVVLAGLAVALLADTERGAPLYLSLLNLGLVLVYLFHASSVHHGPMPDIDTLFPRLQSINKPGDEIRDRLHQYEAGGALVIIARGSFCGSSRKLVAELAGLEPALEKHGAIGVVLTAEPADHWTAGAPRDSGRTNFLTVAAGSGDASTFFVEPGGVPLWVRLLGIRRAGRRRRSGFGACRPSLWLVDRDGYVLWRHLPANYRQPGDSALLRAQLSRLEPDD</sequence>
<dbReference type="EMBL" id="FNFH01000002">
    <property type="protein sequence ID" value="SDJ93213.1"/>
    <property type="molecule type" value="Genomic_DNA"/>
</dbReference>
<name>A0A1G8XRU5_9GAMM</name>